<proteinExistence type="predicted"/>
<organism evidence="1">
    <name type="scientific">Trypanosoma congolense (strain IL3000)</name>
    <dbReference type="NCBI Taxonomy" id="1068625"/>
    <lineage>
        <taxon>Eukaryota</taxon>
        <taxon>Discoba</taxon>
        <taxon>Euglenozoa</taxon>
        <taxon>Kinetoplastea</taxon>
        <taxon>Metakinetoplastina</taxon>
        <taxon>Trypanosomatida</taxon>
        <taxon>Trypanosomatidae</taxon>
        <taxon>Trypanosoma</taxon>
        <taxon>Nannomonas</taxon>
    </lineage>
</organism>
<reference evidence="1" key="1">
    <citation type="journal article" date="2012" name="Proc. Natl. Acad. Sci. U.S.A.">
        <title>Antigenic diversity is generated by distinct evolutionary mechanisms in African trypanosome species.</title>
        <authorList>
            <person name="Jackson A.P."/>
            <person name="Berry A."/>
            <person name="Aslett M."/>
            <person name="Allison H.C."/>
            <person name="Burton P."/>
            <person name="Vavrova-Anderson J."/>
            <person name="Brown R."/>
            <person name="Browne H."/>
            <person name="Corton N."/>
            <person name="Hauser H."/>
            <person name="Gamble J."/>
            <person name="Gilderthorp R."/>
            <person name="Marcello L."/>
            <person name="McQuillan J."/>
            <person name="Otto T.D."/>
            <person name="Quail M.A."/>
            <person name="Sanders M.J."/>
            <person name="van Tonder A."/>
            <person name="Ginger M.L."/>
            <person name="Field M.C."/>
            <person name="Barry J.D."/>
            <person name="Hertz-Fowler C."/>
            <person name="Berriman M."/>
        </authorList>
    </citation>
    <scope>NUCLEOTIDE SEQUENCE</scope>
    <source>
        <strain evidence="1">IL3000</strain>
    </source>
</reference>
<evidence type="ECO:0000313" key="1">
    <source>
        <dbReference type="EMBL" id="CCC92857.1"/>
    </source>
</evidence>
<gene>
    <name evidence="1" type="ORF">TCIL3000_9_2540</name>
</gene>
<dbReference type="AlphaFoldDB" id="G0UTZ3"/>
<accession>G0UTZ3</accession>
<name>G0UTZ3_TRYCI</name>
<dbReference type="EMBL" id="HE575322">
    <property type="protein sequence ID" value="CCC92857.1"/>
    <property type="molecule type" value="Genomic_DNA"/>
</dbReference>
<sequence>MKETSTKVVLPAFTAVNNSKKGCSTARRGCGQRNWCRDRVGAVHVQRARQQFFLSTSSKSNCSRAPSRCSFYRVERQDTQPNKIRGTHNFTWFCIADSRGIPHFLHLRKRNMSTKENK</sequence>
<protein>
    <submittedName>
        <fullName evidence="1">Uncharacterized protein</fullName>
    </submittedName>
</protein>